<dbReference type="InterPro" id="IPR011965">
    <property type="entry name" value="PaaX_trns_reg"/>
</dbReference>
<feature type="domain" description="Transcriptional repressor PaaX-like C-terminal" evidence="2">
    <location>
        <begin position="176"/>
        <end position="268"/>
    </location>
</feature>
<dbReference type="GO" id="GO:0006351">
    <property type="term" value="P:DNA-templated transcription"/>
    <property type="evidence" value="ECO:0007669"/>
    <property type="project" value="InterPro"/>
</dbReference>
<feature type="domain" description="Transcriptional repressor PaaX-like central Cas2-like" evidence="3">
    <location>
        <begin position="91"/>
        <end position="172"/>
    </location>
</feature>
<dbReference type="Gene3D" id="3.30.70.2650">
    <property type="match status" value="1"/>
</dbReference>
<protein>
    <recommendedName>
        <fullName evidence="5">PaaX-like C-terminal domain-containing protein</fullName>
    </recommendedName>
</protein>
<dbReference type="PANTHER" id="PTHR30319">
    <property type="entry name" value="PHENYLACETIC ACID REGULATOR-RELATED TRANSCRIPTIONAL REPRESSOR"/>
    <property type="match status" value="1"/>
</dbReference>
<dbReference type="EMBL" id="UINC01000488">
    <property type="protein sequence ID" value="SUZ56241.1"/>
    <property type="molecule type" value="Genomic_DNA"/>
</dbReference>
<dbReference type="InterPro" id="IPR048846">
    <property type="entry name" value="PaaX-like_central"/>
</dbReference>
<reference evidence="4" key="1">
    <citation type="submission" date="2018-05" db="EMBL/GenBank/DDBJ databases">
        <authorList>
            <person name="Lanie J.A."/>
            <person name="Ng W.-L."/>
            <person name="Kazmierczak K.M."/>
            <person name="Andrzejewski T.M."/>
            <person name="Davidsen T.M."/>
            <person name="Wayne K.J."/>
            <person name="Tettelin H."/>
            <person name="Glass J.I."/>
            <person name="Rusch D."/>
            <person name="Podicherti R."/>
            <person name="Tsui H.-C.T."/>
            <person name="Winkler M.E."/>
        </authorList>
    </citation>
    <scope>NUCLEOTIDE SEQUENCE</scope>
</reference>
<feature type="domain" description="Transcriptional repressor PaaX-like N-terminal" evidence="1">
    <location>
        <begin position="5"/>
        <end position="72"/>
    </location>
</feature>
<dbReference type="Pfam" id="PF08223">
    <property type="entry name" value="PaaX_C"/>
    <property type="match status" value="1"/>
</dbReference>
<sequence length="276" mass="32194">MPARPQDLIFTLYGEYLLHRKEPIWVGSLIALLQPFDLSEGAARTVLSRMARKGWLKAHRTGKHSFYDLAPKGRQLLEDGEDRIFHPSWDNPWDGSWFLIAYSIPEDVRHLRDRLRDRLAWLGFGSLGNGLWISPHDVEEQVQRVAKQLKIERHLECFQARRVNKQDAQELVAKCWDLATVNQQYLAFHARWQSDLERCSAGVSTGDVTHEECFAVRFNLIHEYRDFPLIDPYLPRSLLPEKWHGEDATELFHMLHEILKGPADSYVDQILNTERS</sequence>
<evidence type="ECO:0000313" key="4">
    <source>
        <dbReference type="EMBL" id="SUZ56241.1"/>
    </source>
</evidence>
<name>A0A381NNV9_9ZZZZ</name>
<evidence type="ECO:0000259" key="3">
    <source>
        <dbReference type="Pfam" id="PF20803"/>
    </source>
</evidence>
<dbReference type="InterPro" id="IPR036390">
    <property type="entry name" value="WH_DNA-bd_sf"/>
</dbReference>
<organism evidence="4">
    <name type="scientific">marine metagenome</name>
    <dbReference type="NCBI Taxonomy" id="408172"/>
    <lineage>
        <taxon>unclassified sequences</taxon>
        <taxon>metagenomes</taxon>
        <taxon>ecological metagenomes</taxon>
    </lineage>
</organism>
<accession>A0A381NNV9</accession>
<evidence type="ECO:0000259" key="1">
    <source>
        <dbReference type="Pfam" id="PF07848"/>
    </source>
</evidence>
<dbReference type="Gene3D" id="1.10.10.10">
    <property type="entry name" value="Winged helix-like DNA-binding domain superfamily/Winged helix DNA-binding domain"/>
    <property type="match status" value="1"/>
</dbReference>
<dbReference type="SUPFAM" id="SSF46785">
    <property type="entry name" value="Winged helix' DNA-binding domain"/>
    <property type="match status" value="1"/>
</dbReference>
<dbReference type="Gene3D" id="1.20.58.1460">
    <property type="match status" value="1"/>
</dbReference>
<dbReference type="PIRSF" id="PIRSF020623">
    <property type="entry name" value="PaaX"/>
    <property type="match status" value="1"/>
</dbReference>
<dbReference type="InterPro" id="IPR036388">
    <property type="entry name" value="WH-like_DNA-bd_sf"/>
</dbReference>
<proteinExistence type="predicted"/>
<dbReference type="InterPro" id="IPR012906">
    <property type="entry name" value="PaaX-like_N"/>
</dbReference>
<evidence type="ECO:0000259" key="2">
    <source>
        <dbReference type="Pfam" id="PF08223"/>
    </source>
</evidence>
<dbReference type="Pfam" id="PF07848">
    <property type="entry name" value="PaaX"/>
    <property type="match status" value="1"/>
</dbReference>
<gene>
    <name evidence="4" type="ORF">METZ01_LOCUS9095</name>
</gene>
<dbReference type="AlphaFoldDB" id="A0A381NNV9"/>
<dbReference type="InterPro" id="IPR013225">
    <property type="entry name" value="PaaX_C"/>
</dbReference>
<dbReference type="PANTHER" id="PTHR30319:SF1">
    <property type="entry name" value="TRANSCRIPTIONAL REPRESSOR PAAX"/>
    <property type="match status" value="1"/>
</dbReference>
<dbReference type="Pfam" id="PF20803">
    <property type="entry name" value="PaaX_M"/>
    <property type="match status" value="1"/>
</dbReference>
<evidence type="ECO:0008006" key="5">
    <source>
        <dbReference type="Google" id="ProtNLM"/>
    </source>
</evidence>